<sequence length="322" mass="35812">MTTDHEEPKVEGTKVNSEEPKVEETKVDSQETKVEEPVEEPKTDEPKVEEPKVEWAEEVEAVEAATAAVAEKTTEPVETVEAAEPTAAAEDKTAEEKSSGTTTPEEDDAEKGWTVVKRKVRPVKPDNGKGIKYNSNNKTTNGDRKENANRNGKSNATGNGNVTGAGKGKAAFQPKPEFEPLPPPRFDRRTAGSRLARLGWKKLEDENRAALRTQLKDGYKLHAQRGVWKLERDFLLMVESAERDNYGKMYITDTEFSFVFLFAKDLCDAVDRLVEDNKKEGSKLVRSGPVRGWGGKYLENAADELSKFENLQQWVGDIIANA</sequence>
<feature type="region of interest" description="Disordered" evidence="1">
    <location>
        <begin position="1"/>
        <end position="189"/>
    </location>
</feature>
<reference evidence="2 3" key="1">
    <citation type="journal article" date="2018" name="Nat. Ecol. Evol.">
        <title>Pezizomycetes genomes reveal the molecular basis of ectomycorrhizal truffle lifestyle.</title>
        <authorList>
            <person name="Murat C."/>
            <person name="Payen T."/>
            <person name="Noel B."/>
            <person name="Kuo A."/>
            <person name="Morin E."/>
            <person name="Chen J."/>
            <person name="Kohler A."/>
            <person name="Krizsan K."/>
            <person name="Balestrini R."/>
            <person name="Da Silva C."/>
            <person name="Montanini B."/>
            <person name="Hainaut M."/>
            <person name="Levati E."/>
            <person name="Barry K.W."/>
            <person name="Belfiori B."/>
            <person name="Cichocki N."/>
            <person name="Clum A."/>
            <person name="Dockter R.B."/>
            <person name="Fauchery L."/>
            <person name="Guy J."/>
            <person name="Iotti M."/>
            <person name="Le Tacon F."/>
            <person name="Lindquist E.A."/>
            <person name="Lipzen A."/>
            <person name="Malagnac F."/>
            <person name="Mello A."/>
            <person name="Molinier V."/>
            <person name="Miyauchi S."/>
            <person name="Poulain J."/>
            <person name="Riccioni C."/>
            <person name="Rubini A."/>
            <person name="Sitrit Y."/>
            <person name="Splivallo R."/>
            <person name="Traeger S."/>
            <person name="Wang M."/>
            <person name="Zifcakova L."/>
            <person name="Wipf D."/>
            <person name="Zambonelli A."/>
            <person name="Paolocci F."/>
            <person name="Nowrousian M."/>
            <person name="Ottonello S."/>
            <person name="Baldrian P."/>
            <person name="Spatafora J.W."/>
            <person name="Henrissat B."/>
            <person name="Nagy L.G."/>
            <person name="Aury J.M."/>
            <person name="Wincker P."/>
            <person name="Grigoriev I.V."/>
            <person name="Bonfante P."/>
            <person name="Martin F.M."/>
        </authorList>
    </citation>
    <scope>NUCLEOTIDE SEQUENCE [LARGE SCALE GENOMIC DNA]</scope>
    <source>
        <strain evidence="2 3">RN42</strain>
    </source>
</reference>
<feature type="compositionally biased region" description="Low complexity" evidence="1">
    <location>
        <begin position="62"/>
        <end position="88"/>
    </location>
</feature>
<evidence type="ECO:0000313" key="2">
    <source>
        <dbReference type="EMBL" id="RPA75005.1"/>
    </source>
</evidence>
<proteinExistence type="predicted"/>
<protein>
    <submittedName>
        <fullName evidence="2">Uncharacterized protein</fullName>
    </submittedName>
</protein>
<feature type="compositionally biased region" description="Basic and acidic residues" evidence="1">
    <location>
        <begin position="89"/>
        <end position="98"/>
    </location>
</feature>
<gene>
    <name evidence="2" type="ORF">BJ508DRAFT_312368</name>
</gene>
<dbReference type="AlphaFoldDB" id="A0A3N4HMF5"/>
<feature type="compositionally biased region" description="Basic and acidic residues" evidence="1">
    <location>
        <begin position="1"/>
        <end position="55"/>
    </location>
</feature>
<dbReference type="Proteomes" id="UP000275078">
    <property type="component" value="Unassembled WGS sequence"/>
</dbReference>
<dbReference type="EMBL" id="ML119774">
    <property type="protein sequence ID" value="RPA75005.1"/>
    <property type="molecule type" value="Genomic_DNA"/>
</dbReference>
<keyword evidence="3" id="KW-1185">Reference proteome</keyword>
<evidence type="ECO:0000313" key="3">
    <source>
        <dbReference type="Proteomes" id="UP000275078"/>
    </source>
</evidence>
<accession>A0A3N4HMF5</accession>
<name>A0A3N4HMF5_ASCIM</name>
<organism evidence="2 3">
    <name type="scientific">Ascobolus immersus RN42</name>
    <dbReference type="NCBI Taxonomy" id="1160509"/>
    <lineage>
        <taxon>Eukaryota</taxon>
        <taxon>Fungi</taxon>
        <taxon>Dikarya</taxon>
        <taxon>Ascomycota</taxon>
        <taxon>Pezizomycotina</taxon>
        <taxon>Pezizomycetes</taxon>
        <taxon>Pezizales</taxon>
        <taxon>Ascobolaceae</taxon>
        <taxon>Ascobolus</taxon>
    </lineage>
</organism>
<evidence type="ECO:0000256" key="1">
    <source>
        <dbReference type="SAM" id="MobiDB-lite"/>
    </source>
</evidence>